<dbReference type="Proteomes" id="UP000246085">
    <property type="component" value="Chromosome BRAD3257"/>
</dbReference>
<reference evidence="1 2" key="1">
    <citation type="submission" date="2018-03" db="EMBL/GenBank/DDBJ databases">
        <authorList>
            <person name="Gully D."/>
        </authorList>
    </citation>
    <scope>NUCLEOTIDE SEQUENCE [LARGE SCALE GENOMIC DNA]</scope>
    <source>
        <strain evidence="1">ORS3257</strain>
    </source>
</reference>
<name>A0A2U3PRR0_9BRAD</name>
<dbReference type="Pfam" id="PF13557">
    <property type="entry name" value="Phenol_MetA_deg"/>
    <property type="match status" value="1"/>
</dbReference>
<dbReference type="KEGG" id="bvz:BRAD3257_0659"/>
<dbReference type="InterPro" id="IPR025737">
    <property type="entry name" value="FApF"/>
</dbReference>
<evidence type="ECO:0000313" key="1">
    <source>
        <dbReference type="EMBL" id="SPP91818.1"/>
    </source>
</evidence>
<accession>A0A2U3PRR0</accession>
<sequence length="390" mass="41235">MDVRQHTVSEFALAGAGNGTIARVGGSAMRYLGLGLGRRFSRRHSSVGAIAALLVLSNQAARADENGISFWVPGFFGSLAAVPQQAPGWSVTSIYYHTSVSAGGDVARSREITLGRFPANLTATVNANVNANVDLGLVAGTYTFATPVLGGQASATLLASYGSNSTSLAGSLVGTLTGPGGGTLPFSRFDSIDSSLIAFGDLIPQFALRWNAGVNNYMTYVTADLPVGAYQSTRLANLGIGHWAIDAGGGYTYFDPKTGHEFSAVLGFTYNFVNPSTQYQSGVDMHLDWGASQFLTKQWQVGLVGYLYQQLGCDSGSGDRVGCFRSRVAGVGPQVGYIFPVGDMQGYLNLKGYGEFANENRPAGWNVWLTFNLQPAAPTPPTSTRPRFTK</sequence>
<evidence type="ECO:0008006" key="3">
    <source>
        <dbReference type="Google" id="ProtNLM"/>
    </source>
</evidence>
<evidence type="ECO:0000313" key="2">
    <source>
        <dbReference type="Proteomes" id="UP000246085"/>
    </source>
</evidence>
<dbReference type="AlphaFoldDB" id="A0A2U3PRR0"/>
<gene>
    <name evidence="1" type="ORF">BRAD3257_0659</name>
</gene>
<protein>
    <recommendedName>
        <fullName evidence="3">Phenol degradation protein meta</fullName>
    </recommendedName>
</protein>
<organism evidence="1 2">
    <name type="scientific">Bradyrhizobium vignae</name>
    <dbReference type="NCBI Taxonomy" id="1549949"/>
    <lineage>
        <taxon>Bacteria</taxon>
        <taxon>Pseudomonadati</taxon>
        <taxon>Pseudomonadota</taxon>
        <taxon>Alphaproteobacteria</taxon>
        <taxon>Hyphomicrobiales</taxon>
        <taxon>Nitrobacteraceae</taxon>
        <taxon>Bradyrhizobium</taxon>
    </lineage>
</organism>
<proteinExistence type="predicted"/>
<dbReference type="EMBL" id="LS398110">
    <property type="protein sequence ID" value="SPP91818.1"/>
    <property type="molecule type" value="Genomic_DNA"/>
</dbReference>